<keyword evidence="3 4" id="KW-0288">FMN</keyword>
<name>A0A9E2KL85_9FIRM</name>
<comment type="cofactor">
    <cofactor evidence="3">
        <name>FMN</name>
        <dbReference type="ChEBI" id="CHEBI:58210"/>
    </cofactor>
    <text evidence="3">Binds 1 FMN per subunit.</text>
</comment>
<evidence type="ECO:0000313" key="7">
    <source>
        <dbReference type="EMBL" id="MBU3820025.1"/>
    </source>
</evidence>
<dbReference type="PANTHER" id="PTHR14359:SF6">
    <property type="entry name" value="PHOSPHOPANTOTHENOYLCYSTEINE DECARBOXYLASE"/>
    <property type="match status" value="1"/>
</dbReference>
<evidence type="ECO:0000256" key="3">
    <source>
        <dbReference type="HAMAP-Rule" id="MF_02225"/>
    </source>
</evidence>
<protein>
    <recommendedName>
        <fullName evidence="3">Coenzyme A biosynthesis bifunctional protein CoaBC</fullName>
    </recommendedName>
    <alternativeName>
        <fullName evidence="3">DNA/pantothenate metabolism flavoprotein</fullName>
    </alternativeName>
    <alternativeName>
        <fullName evidence="3">Phosphopantothenoylcysteine synthetase/decarboxylase</fullName>
        <shortName evidence="3">PPCS-PPCDC</shortName>
    </alternativeName>
    <domain>
        <recommendedName>
            <fullName evidence="3">Phosphopantothenoylcysteine decarboxylase</fullName>
            <shortName evidence="3">PPC decarboxylase</shortName>
            <shortName evidence="3">PPC-DC</shortName>
            <ecNumber evidence="3">4.1.1.36</ecNumber>
        </recommendedName>
        <alternativeName>
            <fullName evidence="3">CoaC</fullName>
        </alternativeName>
    </domain>
    <domain>
        <recommendedName>
            <fullName evidence="3">Phosphopantothenate--cysteine ligase</fullName>
            <ecNumber evidence="3">6.3.2.5</ecNumber>
        </recommendedName>
        <alternativeName>
            <fullName evidence="3">CoaB</fullName>
        </alternativeName>
        <alternativeName>
            <fullName evidence="3">Phosphopantothenoylcysteine synthetase</fullName>
            <shortName evidence="3">PPC synthetase</shortName>
            <shortName evidence="3">PPC-S</shortName>
        </alternativeName>
    </domain>
</protein>
<feature type="binding site" evidence="3">
    <location>
        <position position="323"/>
    </location>
    <ligand>
        <name>CTP</name>
        <dbReference type="ChEBI" id="CHEBI:37563"/>
    </ligand>
</feature>
<dbReference type="GO" id="GO:0015941">
    <property type="term" value="P:pantothenate catabolic process"/>
    <property type="evidence" value="ECO:0007669"/>
    <property type="project" value="InterPro"/>
</dbReference>
<comment type="cofactor">
    <cofactor evidence="3">
        <name>Mg(2+)</name>
        <dbReference type="ChEBI" id="CHEBI:18420"/>
    </cofactor>
</comment>
<keyword evidence="3" id="KW-0479">Metal-binding</keyword>
<keyword evidence="2 3" id="KW-0456">Lyase</keyword>
<comment type="similarity">
    <text evidence="3 4">In the N-terminal section; belongs to the HFCD (homo-oligomeric flavin containing Cys decarboxylase) superfamily.</text>
</comment>
<comment type="pathway">
    <text evidence="3 4">Cofactor biosynthesis; coenzyme A biosynthesis; CoA from (R)-pantothenate: step 2/5.</text>
</comment>
<dbReference type="EC" id="6.3.2.5" evidence="3"/>
<reference evidence="7" key="1">
    <citation type="journal article" date="2021" name="PeerJ">
        <title>Extensive microbial diversity within the chicken gut microbiome revealed by metagenomics and culture.</title>
        <authorList>
            <person name="Gilroy R."/>
            <person name="Ravi A."/>
            <person name="Getino M."/>
            <person name="Pursley I."/>
            <person name="Horton D.L."/>
            <person name="Alikhan N.F."/>
            <person name="Baker D."/>
            <person name="Gharbi K."/>
            <person name="Hall N."/>
            <person name="Watson M."/>
            <person name="Adriaenssens E.M."/>
            <person name="Foster-Nyarko E."/>
            <person name="Jarju S."/>
            <person name="Secka A."/>
            <person name="Antonio M."/>
            <person name="Oren A."/>
            <person name="Chaudhuri R.R."/>
            <person name="La Ragione R."/>
            <person name="Hildebrand F."/>
            <person name="Pallen M.J."/>
        </authorList>
    </citation>
    <scope>NUCLEOTIDE SEQUENCE</scope>
    <source>
        <strain evidence="7">742</strain>
    </source>
</reference>
<feature type="binding site" evidence="3">
    <location>
        <position position="337"/>
    </location>
    <ligand>
        <name>CTP</name>
        <dbReference type="ChEBI" id="CHEBI:37563"/>
    </ligand>
</feature>
<feature type="region of interest" description="Phosphopantothenoylcysteine decarboxylase" evidence="3">
    <location>
        <begin position="1"/>
        <end position="190"/>
    </location>
</feature>
<feature type="active site" description="Proton donor" evidence="3">
    <location>
        <position position="158"/>
    </location>
</feature>
<evidence type="ECO:0000259" key="6">
    <source>
        <dbReference type="Pfam" id="PF04127"/>
    </source>
</evidence>
<keyword evidence="1 3" id="KW-0210">Decarboxylase</keyword>
<dbReference type="GO" id="GO:0015937">
    <property type="term" value="P:coenzyme A biosynthetic process"/>
    <property type="evidence" value="ECO:0007669"/>
    <property type="project" value="UniProtKB-UniRule"/>
</dbReference>
<comment type="catalytic activity">
    <reaction evidence="3 4">
        <text>(R)-4'-phosphopantothenate + L-cysteine + CTP = N-[(R)-4-phosphopantothenoyl]-L-cysteine + CMP + diphosphate + H(+)</text>
        <dbReference type="Rhea" id="RHEA:19397"/>
        <dbReference type="ChEBI" id="CHEBI:10986"/>
        <dbReference type="ChEBI" id="CHEBI:15378"/>
        <dbReference type="ChEBI" id="CHEBI:33019"/>
        <dbReference type="ChEBI" id="CHEBI:35235"/>
        <dbReference type="ChEBI" id="CHEBI:37563"/>
        <dbReference type="ChEBI" id="CHEBI:59458"/>
        <dbReference type="ChEBI" id="CHEBI:60377"/>
        <dbReference type="EC" id="6.3.2.5"/>
    </reaction>
</comment>
<dbReference type="GO" id="GO:0046872">
    <property type="term" value="F:metal ion binding"/>
    <property type="evidence" value="ECO:0007669"/>
    <property type="project" value="UniProtKB-KW"/>
</dbReference>
<comment type="pathway">
    <text evidence="3 4">Cofactor biosynthesis; coenzyme A biosynthesis; CoA from (R)-pantothenate: step 3/5.</text>
</comment>
<evidence type="ECO:0000313" key="8">
    <source>
        <dbReference type="Proteomes" id="UP000824178"/>
    </source>
</evidence>
<dbReference type="Gene3D" id="3.40.50.10300">
    <property type="entry name" value="CoaB-like"/>
    <property type="match status" value="1"/>
</dbReference>
<evidence type="ECO:0000256" key="4">
    <source>
        <dbReference type="RuleBase" id="RU364078"/>
    </source>
</evidence>
<organism evidence="7 8">
    <name type="scientific">Candidatus Faecalibacterium intestinavium</name>
    <dbReference type="NCBI Taxonomy" id="2838580"/>
    <lineage>
        <taxon>Bacteria</taxon>
        <taxon>Bacillati</taxon>
        <taxon>Bacillota</taxon>
        <taxon>Clostridia</taxon>
        <taxon>Eubacteriales</taxon>
        <taxon>Oscillospiraceae</taxon>
        <taxon>Faecalibacterium</taxon>
    </lineage>
</organism>
<dbReference type="SUPFAM" id="SSF52507">
    <property type="entry name" value="Homo-oligomeric flavin-containing Cys decarboxylases, HFCD"/>
    <property type="match status" value="1"/>
</dbReference>
<dbReference type="InterPro" id="IPR003382">
    <property type="entry name" value="Flavoprotein"/>
</dbReference>
<comment type="function">
    <text evidence="3">Catalyzes two sequential steps in the biosynthesis of coenzyme A. In the first step cysteine is conjugated to 4'-phosphopantothenate to form 4-phosphopantothenoylcysteine. In the second step the latter compound is decarboxylated to form 4'-phosphopantotheine.</text>
</comment>
<feature type="region of interest" description="Phosphopantothenate--cysteine ligase" evidence="3">
    <location>
        <begin position="191"/>
        <end position="397"/>
    </location>
</feature>
<dbReference type="GO" id="GO:0004632">
    <property type="term" value="F:phosphopantothenate--cysteine ligase activity"/>
    <property type="evidence" value="ECO:0007669"/>
    <property type="project" value="UniProtKB-UniRule"/>
</dbReference>
<comment type="similarity">
    <text evidence="3 4">In the C-terminal section; belongs to the PPC synthetase family.</text>
</comment>
<feature type="binding site" evidence="3">
    <location>
        <position position="341"/>
    </location>
    <ligand>
        <name>CTP</name>
        <dbReference type="ChEBI" id="CHEBI:37563"/>
    </ligand>
</feature>
<comment type="caution">
    <text evidence="3">Lacks conserved residue(s) required for the propagation of feature annotation.</text>
</comment>
<proteinExistence type="inferred from homology"/>
<dbReference type="Proteomes" id="UP000824178">
    <property type="component" value="Unassembled WGS sequence"/>
</dbReference>
<dbReference type="GO" id="GO:0004633">
    <property type="term" value="F:phosphopantothenoylcysteine decarboxylase activity"/>
    <property type="evidence" value="ECO:0007669"/>
    <property type="project" value="UniProtKB-UniRule"/>
</dbReference>
<keyword evidence="3" id="KW-0460">Magnesium</keyword>
<dbReference type="InterPro" id="IPR005252">
    <property type="entry name" value="CoaBC"/>
</dbReference>
<evidence type="ECO:0000256" key="2">
    <source>
        <dbReference type="ARBA" id="ARBA00023239"/>
    </source>
</evidence>
<dbReference type="AlphaFoldDB" id="A0A9E2KL85"/>
<sequence length="397" mass="42189">MDLQGKCVLLGVTGGIAAYKMANVASALKKRGADVEVIMTRSATQFITPLTFETLTGHKCMVDTFDRDFKFEVTHISLAKKADVLLVAPATANVIAKMAHGIADDMLTTVVLAAKCPKLVSPAMNTGMLENPITQDNIAVLERYGFTVIPSESGVLACKDVGSGRLPRDEVLLDYIDRALAGPKDLAGVRVTVTAGATQEALDPVRYLTNHSTGKMGCALARAAMLRGAQVTLIHGPMALGPVRFTEDVPVVSAQQMFEAVSSRFEDTDILIMAAAVADYRPLTVAGDKIKKSDGEMSLPLARTTDILGALAARKTRQFVCGFSMETRDLVENSAAKLKKKNLDLIAANNLKVAGAGFGVDTNVVTLISPDGARELPLMSKEDVAGAILDEIQARRG</sequence>
<dbReference type="InterPro" id="IPR007085">
    <property type="entry name" value="DNA/pantothenate-metab_flavo_C"/>
</dbReference>
<comment type="caution">
    <text evidence="7">The sequence shown here is derived from an EMBL/GenBank/DDBJ whole genome shotgun (WGS) entry which is preliminary data.</text>
</comment>
<feature type="domain" description="DNA/pantothenate metabolism flavoprotein C-terminal" evidence="6">
    <location>
        <begin position="186"/>
        <end position="393"/>
    </location>
</feature>
<dbReference type="InterPro" id="IPR036551">
    <property type="entry name" value="Flavin_trans-like"/>
</dbReference>
<evidence type="ECO:0000259" key="5">
    <source>
        <dbReference type="Pfam" id="PF02441"/>
    </source>
</evidence>
<feature type="binding site" evidence="3">
    <location>
        <position position="279"/>
    </location>
    <ligand>
        <name>CTP</name>
        <dbReference type="ChEBI" id="CHEBI:37563"/>
    </ligand>
</feature>
<dbReference type="HAMAP" id="MF_02225">
    <property type="entry name" value="CoaBC"/>
    <property type="match status" value="1"/>
</dbReference>
<dbReference type="GO" id="GO:0071513">
    <property type="term" value="C:phosphopantothenoylcysteine decarboxylase complex"/>
    <property type="evidence" value="ECO:0007669"/>
    <property type="project" value="TreeGrafter"/>
</dbReference>
<dbReference type="InterPro" id="IPR035929">
    <property type="entry name" value="CoaB-like_sf"/>
</dbReference>
<dbReference type="Pfam" id="PF02441">
    <property type="entry name" value="Flavoprotein"/>
    <property type="match status" value="1"/>
</dbReference>
<reference evidence="7" key="2">
    <citation type="submission" date="2021-04" db="EMBL/GenBank/DDBJ databases">
        <authorList>
            <person name="Gilroy R."/>
        </authorList>
    </citation>
    <scope>NUCLEOTIDE SEQUENCE</scope>
    <source>
        <strain evidence="7">742</strain>
    </source>
</reference>
<keyword evidence="3" id="KW-0511">Multifunctional enzyme</keyword>
<feature type="binding site" evidence="3">
    <location>
        <position position="289"/>
    </location>
    <ligand>
        <name>CTP</name>
        <dbReference type="ChEBI" id="CHEBI:37563"/>
    </ligand>
</feature>
<comment type="catalytic activity">
    <reaction evidence="3 4">
        <text>N-[(R)-4-phosphopantothenoyl]-L-cysteine + H(+) = (R)-4'-phosphopantetheine + CO2</text>
        <dbReference type="Rhea" id="RHEA:16793"/>
        <dbReference type="ChEBI" id="CHEBI:15378"/>
        <dbReference type="ChEBI" id="CHEBI:16526"/>
        <dbReference type="ChEBI" id="CHEBI:59458"/>
        <dbReference type="ChEBI" id="CHEBI:61723"/>
        <dbReference type="EC" id="4.1.1.36"/>
    </reaction>
</comment>
<dbReference type="Gene3D" id="3.40.50.1950">
    <property type="entry name" value="Flavin prenyltransferase-like"/>
    <property type="match status" value="1"/>
</dbReference>
<dbReference type="PANTHER" id="PTHR14359">
    <property type="entry name" value="HOMO-OLIGOMERIC FLAVIN CONTAINING CYS DECARBOXYLASE FAMILY"/>
    <property type="match status" value="1"/>
</dbReference>
<accession>A0A9E2KL85</accession>
<keyword evidence="3 4" id="KW-0436">Ligase</keyword>
<evidence type="ECO:0000256" key="1">
    <source>
        <dbReference type="ARBA" id="ARBA00022793"/>
    </source>
</evidence>
<dbReference type="GO" id="GO:0010181">
    <property type="term" value="F:FMN binding"/>
    <property type="evidence" value="ECO:0007669"/>
    <property type="project" value="UniProtKB-UniRule"/>
</dbReference>
<dbReference type="SUPFAM" id="SSF102645">
    <property type="entry name" value="CoaB-like"/>
    <property type="match status" value="1"/>
</dbReference>
<dbReference type="NCBIfam" id="TIGR00521">
    <property type="entry name" value="coaBC_dfp"/>
    <property type="match status" value="1"/>
</dbReference>
<comment type="function">
    <text evidence="4">Catalyzes two steps in the biosynthesis of coenzyme A. In the first step cysteine is conjugated to 4'-phosphopantothenate to form 4-phosphopantothenoylcysteine, in the latter compound is decarboxylated to form 4'-phosphopantotheine.</text>
</comment>
<dbReference type="EMBL" id="JAHLFH010000136">
    <property type="protein sequence ID" value="MBU3820025.1"/>
    <property type="molecule type" value="Genomic_DNA"/>
</dbReference>
<dbReference type="EC" id="4.1.1.36" evidence="3"/>
<dbReference type="Pfam" id="PF04127">
    <property type="entry name" value="DFP"/>
    <property type="match status" value="1"/>
</dbReference>
<feature type="domain" description="Flavoprotein" evidence="5">
    <location>
        <begin position="8"/>
        <end position="141"/>
    </location>
</feature>
<gene>
    <name evidence="3 7" type="primary">coaBC</name>
    <name evidence="7" type="ORF">H9864_06620</name>
</gene>
<keyword evidence="3 4" id="KW-0285">Flavoprotein</keyword>